<proteinExistence type="predicted"/>
<protein>
    <submittedName>
        <fullName evidence="1">Uncharacterized protein</fullName>
    </submittedName>
</protein>
<gene>
    <name evidence="1" type="ORF">LCGC14_0953180</name>
</gene>
<comment type="caution">
    <text evidence="1">The sequence shown here is derived from an EMBL/GenBank/DDBJ whole genome shotgun (WGS) entry which is preliminary data.</text>
</comment>
<organism evidence="1">
    <name type="scientific">marine sediment metagenome</name>
    <dbReference type="NCBI Taxonomy" id="412755"/>
    <lineage>
        <taxon>unclassified sequences</taxon>
        <taxon>metagenomes</taxon>
        <taxon>ecological metagenomes</taxon>
    </lineage>
</organism>
<accession>A0A0F9P2R4</accession>
<dbReference type="EMBL" id="LAZR01003403">
    <property type="protein sequence ID" value="KKN18702.1"/>
    <property type="molecule type" value="Genomic_DNA"/>
</dbReference>
<evidence type="ECO:0000313" key="1">
    <source>
        <dbReference type="EMBL" id="KKN18702.1"/>
    </source>
</evidence>
<dbReference type="AlphaFoldDB" id="A0A0F9P2R4"/>
<sequence length="155" mass="17563">MTTLAERREWLRNGCPIDPKLRSAVIGPSAVEGGNCANFRLSIDMKVIKMFVECTGCGFKGLVRGMLGARRTEERAGWLMHKVTKWMFEHARAEHLDNLELHELFSVQRQGGTIKQWIKRRLSGETLAKGEIACSGFRHTIAGDKTYGYELIERP</sequence>
<reference evidence="1" key="1">
    <citation type="journal article" date="2015" name="Nature">
        <title>Complex archaea that bridge the gap between prokaryotes and eukaryotes.</title>
        <authorList>
            <person name="Spang A."/>
            <person name="Saw J.H."/>
            <person name="Jorgensen S.L."/>
            <person name="Zaremba-Niedzwiedzka K."/>
            <person name="Martijn J."/>
            <person name="Lind A.E."/>
            <person name="van Eijk R."/>
            <person name="Schleper C."/>
            <person name="Guy L."/>
            <person name="Ettema T.J."/>
        </authorList>
    </citation>
    <scope>NUCLEOTIDE SEQUENCE</scope>
</reference>
<name>A0A0F9P2R4_9ZZZZ</name>